<accession>A0A0F9GX58</accession>
<gene>
    <name evidence="1" type="ORF">LCGC14_1774810</name>
</gene>
<name>A0A0F9GX58_9ZZZZ</name>
<evidence type="ECO:0000313" key="1">
    <source>
        <dbReference type="EMBL" id="KKM03400.1"/>
    </source>
</evidence>
<reference evidence="1" key="1">
    <citation type="journal article" date="2015" name="Nature">
        <title>Complex archaea that bridge the gap between prokaryotes and eukaryotes.</title>
        <authorList>
            <person name="Spang A."/>
            <person name="Saw J.H."/>
            <person name="Jorgensen S.L."/>
            <person name="Zaremba-Niedzwiedzka K."/>
            <person name="Martijn J."/>
            <person name="Lind A.E."/>
            <person name="van Eijk R."/>
            <person name="Schleper C."/>
            <person name="Guy L."/>
            <person name="Ettema T.J."/>
        </authorList>
    </citation>
    <scope>NUCLEOTIDE SEQUENCE</scope>
</reference>
<protein>
    <submittedName>
        <fullName evidence="1">Uncharacterized protein</fullName>
    </submittedName>
</protein>
<comment type="caution">
    <text evidence="1">The sequence shown here is derived from an EMBL/GenBank/DDBJ whole genome shotgun (WGS) entry which is preliminary data.</text>
</comment>
<organism evidence="1">
    <name type="scientific">marine sediment metagenome</name>
    <dbReference type="NCBI Taxonomy" id="412755"/>
    <lineage>
        <taxon>unclassified sequences</taxon>
        <taxon>metagenomes</taxon>
        <taxon>ecological metagenomes</taxon>
    </lineage>
</organism>
<sequence>MATKPDKFEQTAERAGLILDMRDASKKVEEAAQRAFVYSFTRPLSNVKKVNSHLMDAKKSIVAAVANLE</sequence>
<dbReference type="EMBL" id="LAZR01016689">
    <property type="protein sequence ID" value="KKM03400.1"/>
    <property type="molecule type" value="Genomic_DNA"/>
</dbReference>
<proteinExistence type="predicted"/>
<dbReference type="AlphaFoldDB" id="A0A0F9GX58"/>